<name>A0A9D4U0I6_ADICA</name>
<reference evidence="8" key="1">
    <citation type="submission" date="2021-01" db="EMBL/GenBank/DDBJ databases">
        <title>Adiantum capillus-veneris genome.</title>
        <authorList>
            <person name="Fang Y."/>
            <person name="Liao Q."/>
        </authorList>
    </citation>
    <scope>NUCLEOTIDE SEQUENCE</scope>
    <source>
        <strain evidence="8">H3</strain>
        <tissue evidence="8">Leaf</tissue>
    </source>
</reference>
<evidence type="ECO:0000256" key="2">
    <source>
        <dbReference type="ARBA" id="ARBA00004496"/>
    </source>
</evidence>
<dbReference type="InterPro" id="IPR011989">
    <property type="entry name" value="ARM-like"/>
</dbReference>
<dbReference type="InterPro" id="IPR056516">
    <property type="entry name" value="INTS7_N"/>
</dbReference>
<evidence type="ECO:0000313" key="9">
    <source>
        <dbReference type="Proteomes" id="UP000886520"/>
    </source>
</evidence>
<dbReference type="PANTHER" id="PTHR13322">
    <property type="entry name" value="C1ORF73 PROTEIN"/>
    <property type="match status" value="1"/>
</dbReference>
<evidence type="ECO:0000313" key="8">
    <source>
        <dbReference type="EMBL" id="KAI5059209.1"/>
    </source>
</evidence>
<evidence type="ECO:0000256" key="1">
    <source>
        <dbReference type="ARBA" id="ARBA00004123"/>
    </source>
</evidence>
<evidence type="ECO:0000259" key="6">
    <source>
        <dbReference type="Pfam" id="PF24436"/>
    </source>
</evidence>
<dbReference type="AlphaFoldDB" id="A0A9D4U0I6"/>
<sequence>MTYETKRSHPLFSGSQWEAILKLGARLQQWSKDPPVSAAVASLFKLAPGQEQAFANAIMMHLTDTFVSGTNLTRFCILKILFQGMKSRKKRHTNKLWERGMFTKERFPNYMEVLKRIKSVARAGDHFARALAFWVFGCLAELASDSIEIYMLILKALHSPYDHEVQAAVFALSCLCSISENFAVLAVGQIHDMIIAKETTPNTKIQAISVFAQMSSSIVSALKAHETGKTLMVSMSVEELLATIEALSKLALECSILVAAQVELLLSYVKSDPRMVVRAFSLKCLLKLAKRATGMLGIEGTAFEIFASMYECADELPYMRELALKALRKLFPFCVLVSDAGSLMRLLSSMKSKASTSIWSEGQPVLGFLVYVVCTLKKVRPDLLKIADAQLGPGPRASAAVSEKHEEPIYGSEFSTSAVLLVCNQIVRLGCEWSIEGFTNMSAVDFSTEGHALGGTELRRRCLFLGGLLVQLAQYSPHCGFVVIDSLSRLVETLLKTTPQQAEEGEAHQKVGHRVMAETHNERMANLDADSAARSCVLKLLCRCIKDCGLFWLSQEGPSSTAFVRMTKLVAWITSASIHHHNLVDSFVLITKVGKYMSSEEAKAVAHKVNLTVATFIQKKEFWSAYKAVAAAACSCLWNNSPSTFEQLMHKAQSQSTFYWLKAFVALCTFEETLQSECSLKVVQCSMDVLESKVSMHSCTSANLGQAIARALSSAYAAESSLAAAGKSVRMFEFQRGLLSLRVAFIRTSGELLGLLSPICAQIKAIDLDALASSTLPTKNDSVKRLISSIQVIAGKSATLCTQFKKLAVAFDGLRVSTMGIDKGSANILSFASLGCSFFSFCVLCSLFIPQLLSSGSDMNPPMQLLAAYVSNDLYLRLCTSSGHECTELHNFVIELGGANGSPIISKGDFWSYDAKEARKFIICSVQKLLLLHERTSIRNPELSWEVLARGVHLCRNLVEKWLNLPWALPKRFLNTRPPVGMDIFVELMTDASSGKERQIAQGNLAPLSMCFHIRNLQINGNAEVSRLCCALLLKSHKPEWEELQSSWNLGWYGEKTVCNENDLHLLDRLIKKVSIFNNMMWEDFDEHANNGRANRDFPPIVQCDVNEKGQAEAIPRVAVVNRHWSAVCVYLAIPEAEVSAAA</sequence>
<dbReference type="PANTHER" id="PTHR13322:SF2">
    <property type="entry name" value="INTEGRATOR COMPLEX SUBUNIT 7"/>
    <property type="match status" value="1"/>
</dbReference>
<dbReference type="Pfam" id="PF24436">
    <property type="entry name" value="INTS7_N"/>
    <property type="match status" value="1"/>
</dbReference>
<dbReference type="InterPro" id="IPR016024">
    <property type="entry name" value="ARM-type_fold"/>
</dbReference>
<evidence type="ECO:0000259" key="7">
    <source>
        <dbReference type="Pfam" id="PF24437"/>
    </source>
</evidence>
<protein>
    <recommendedName>
        <fullName evidence="10">ARM repeat superfamily protein</fullName>
    </recommendedName>
</protein>
<dbReference type="InterPro" id="IPR056517">
    <property type="entry name" value="INTS7_HB"/>
</dbReference>
<dbReference type="Proteomes" id="UP000886520">
    <property type="component" value="Chromosome 25"/>
</dbReference>
<dbReference type="Pfam" id="PF24437">
    <property type="entry name" value="INTS7_HB"/>
    <property type="match status" value="1"/>
</dbReference>
<gene>
    <name evidence="8" type="ORF">GOP47_0025528</name>
</gene>
<proteinExistence type="inferred from homology"/>
<dbReference type="GO" id="GO:0005737">
    <property type="term" value="C:cytoplasm"/>
    <property type="evidence" value="ECO:0007669"/>
    <property type="project" value="UniProtKB-SubCell"/>
</dbReference>
<dbReference type="SUPFAM" id="SSF48371">
    <property type="entry name" value="ARM repeat"/>
    <property type="match status" value="1"/>
</dbReference>
<dbReference type="Gene3D" id="1.25.10.10">
    <property type="entry name" value="Leucine-rich Repeat Variant"/>
    <property type="match status" value="1"/>
</dbReference>
<dbReference type="GO" id="GO:0032039">
    <property type="term" value="C:integrator complex"/>
    <property type="evidence" value="ECO:0007669"/>
    <property type="project" value="InterPro"/>
</dbReference>
<keyword evidence="4" id="KW-0963">Cytoplasm</keyword>
<dbReference type="EMBL" id="JABFUD020000025">
    <property type="protein sequence ID" value="KAI5059209.1"/>
    <property type="molecule type" value="Genomic_DNA"/>
</dbReference>
<evidence type="ECO:0000256" key="3">
    <source>
        <dbReference type="ARBA" id="ARBA00008565"/>
    </source>
</evidence>
<keyword evidence="9" id="KW-1185">Reference proteome</keyword>
<comment type="similarity">
    <text evidence="3">Belongs to the Integrator subunit 7 family.</text>
</comment>
<keyword evidence="5" id="KW-0539">Nucleus</keyword>
<dbReference type="InterPro" id="IPR033060">
    <property type="entry name" value="INTS7"/>
</dbReference>
<comment type="caution">
    <text evidence="8">The sequence shown here is derived from an EMBL/GenBank/DDBJ whole genome shotgun (WGS) entry which is preliminary data.</text>
</comment>
<feature type="domain" description="Integrator complex subunit 7 helical bundle" evidence="7">
    <location>
        <begin position="644"/>
        <end position="843"/>
    </location>
</feature>
<evidence type="ECO:0008006" key="10">
    <source>
        <dbReference type="Google" id="ProtNLM"/>
    </source>
</evidence>
<dbReference type="OrthoDB" id="1921953at2759"/>
<evidence type="ECO:0000256" key="5">
    <source>
        <dbReference type="ARBA" id="ARBA00023242"/>
    </source>
</evidence>
<dbReference type="GO" id="GO:0034472">
    <property type="term" value="P:snRNA 3'-end processing"/>
    <property type="evidence" value="ECO:0007669"/>
    <property type="project" value="TreeGrafter"/>
</dbReference>
<comment type="subcellular location">
    <subcellularLocation>
        <location evidence="2">Cytoplasm</location>
    </subcellularLocation>
    <subcellularLocation>
        <location evidence="1">Nucleus</location>
    </subcellularLocation>
</comment>
<feature type="domain" description="Integrator complex subunit 7 N-terminal" evidence="6">
    <location>
        <begin position="54"/>
        <end position="362"/>
    </location>
</feature>
<organism evidence="8 9">
    <name type="scientific">Adiantum capillus-veneris</name>
    <name type="common">Maidenhair fern</name>
    <dbReference type="NCBI Taxonomy" id="13818"/>
    <lineage>
        <taxon>Eukaryota</taxon>
        <taxon>Viridiplantae</taxon>
        <taxon>Streptophyta</taxon>
        <taxon>Embryophyta</taxon>
        <taxon>Tracheophyta</taxon>
        <taxon>Polypodiopsida</taxon>
        <taxon>Polypodiidae</taxon>
        <taxon>Polypodiales</taxon>
        <taxon>Pteridineae</taxon>
        <taxon>Pteridaceae</taxon>
        <taxon>Vittarioideae</taxon>
        <taxon>Adiantum</taxon>
    </lineage>
</organism>
<accession>A0A9D4U0I6</accession>
<evidence type="ECO:0000256" key="4">
    <source>
        <dbReference type="ARBA" id="ARBA00022490"/>
    </source>
</evidence>